<dbReference type="Proteomes" id="UP000237968">
    <property type="component" value="Unassembled WGS sequence"/>
</dbReference>
<keyword evidence="2" id="KW-1185">Reference proteome</keyword>
<dbReference type="OrthoDB" id="5497255at2"/>
<dbReference type="AlphaFoldDB" id="A0A2S9XH15"/>
<sequence>MTTVVFASPRRLPKPHELAGRVVVVDIAFASEGIGKGFRKTTGKFIEQLGPRLARWVDHHDHPAHASFAADERFVLATKAEHGACPEMIDERLVRETGPIDTIVAHFDLDGLYAAAKWLLGGREPYPGADDDARAVDTRIGPIGPEAAQIDKALRAHYRDEVLKQQILRYLVEGMRPGLERSAIEAAAADYDRMAARSAELAQGYAVDGEIAFVKVPGGAGQFDKTELLLLGQKLATVAVVADGGNVSIAAPFDSGLDFVELLELGGGMPTRVNVPAKRLDQALERIAAALRERS</sequence>
<dbReference type="RefSeq" id="WP_106394348.1">
    <property type="nucleotide sequence ID" value="NZ_PVNK01000221.1"/>
</dbReference>
<evidence type="ECO:0000313" key="1">
    <source>
        <dbReference type="EMBL" id="PRP92159.1"/>
    </source>
</evidence>
<proteinExistence type="predicted"/>
<accession>A0A2S9XH15</accession>
<organism evidence="1 2">
    <name type="scientific">Enhygromyxa salina</name>
    <dbReference type="NCBI Taxonomy" id="215803"/>
    <lineage>
        <taxon>Bacteria</taxon>
        <taxon>Pseudomonadati</taxon>
        <taxon>Myxococcota</taxon>
        <taxon>Polyangia</taxon>
        <taxon>Nannocystales</taxon>
        <taxon>Nannocystaceae</taxon>
        <taxon>Enhygromyxa</taxon>
    </lineage>
</organism>
<protein>
    <submittedName>
        <fullName evidence="1">Uncharacterized protein</fullName>
    </submittedName>
</protein>
<name>A0A2S9XH15_9BACT</name>
<reference evidence="1 2" key="1">
    <citation type="submission" date="2018-03" db="EMBL/GenBank/DDBJ databases">
        <title>Draft Genome Sequences of the Obligatory Marine Myxobacteria Enhygromyxa salina SWB005.</title>
        <authorList>
            <person name="Poehlein A."/>
            <person name="Moghaddam J.A."/>
            <person name="Harms H."/>
            <person name="Alanjari M."/>
            <person name="Koenig G.M."/>
            <person name="Daniel R."/>
            <person name="Schaeberle T.F."/>
        </authorList>
    </citation>
    <scope>NUCLEOTIDE SEQUENCE [LARGE SCALE GENOMIC DNA]</scope>
    <source>
        <strain evidence="1 2">SWB005</strain>
    </source>
</reference>
<dbReference type="EMBL" id="PVNK01000221">
    <property type="protein sequence ID" value="PRP92159.1"/>
    <property type="molecule type" value="Genomic_DNA"/>
</dbReference>
<gene>
    <name evidence="1" type="ORF">ENSA5_51060</name>
</gene>
<evidence type="ECO:0000313" key="2">
    <source>
        <dbReference type="Proteomes" id="UP000237968"/>
    </source>
</evidence>
<comment type="caution">
    <text evidence="1">The sequence shown here is derived from an EMBL/GenBank/DDBJ whole genome shotgun (WGS) entry which is preliminary data.</text>
</comment>